<proteinExistence type="predicted"/>
<gene>
    <name evidence="2" type="ORF">QUF54_03830</name>
</gene>
<organism evidence="2 3">
    <name type="scientific">Candidatus Marithioploca araucensis</name>
    <dbReference type="NCBI Taxonomy" id="70273"/>
    <lineage>
        <taxon>Bacteria</taxon>
        <taxon>Pseudomonadati</taxon>
        <taxon>Pseudomonadota</taxon>
        <taxon>Gammaproteobacteria</taxon>
        <taxon>Thiotrichales</taxon>
        <taxon>Thiotrichaceae</taxon>
        <taxon>Candidatus Marithioploca</taxon>
    </lineage>
</organism>
<feature type="transmembrane region" description="Helical" evidence="1">
    <location>
        <begin position="66"/>
        <end position="88"/>
    </location>
</feature>
<dbReference type="InterPro" id="IPR007163">
    <property type="entry name" value="VCA0040-like"/>
</dbReference>
<feature type="transmembrane region" description="Helical" evidence="1">
    <location>
        <begin position="125"/>
        <end position="142"/>
    </location>
</feature>
<evidence type="ECO:0000256" key="1">
    <source>
        <dbReference type="SAM" id="Phobius"/>
    </source>
</evidence>
<feature type="transmembrane region" description="Helical" evidence="1">
    <location>
        <begin position="224"/>
        <end position="244"/>
    </location>
</feature>
<feature type="transmembrane region" description="Helical" evidence="1">
    <location>
        <begin position="154"/>
        <end position="181"/>
    </location>
</feature>
<protein>
    <submittedName>
        <fullName evidence="2">DUF368 domain-containing protein</fullName>
    </submittedName>
</protein>
<feature type="transmembrane region" description="Helical" evidence="1">
    <location>
        <begin position="27"/>
        <end position="45"/>
    </location>
</feature>
<name>A0ABT7VS11_9GAMM</name>
<evidence type="ECO:0000313" key="2">
    <source>
        <dbReference type="EMBL" id="MDM8562463.1"/>
    </source>
</evidence>
<feature type="transmembrane region" description="Helical" evidence="1">
    <location>
        <begin position="193"/>
        <end position="218"/>
    </location>
</feature>
<reference evidence="2" key="1">
    <citation type="submission" date="2023-06" db="EMBL/GenBank/DDBJ databases">
        <title>Uncultivated large filamentous bacteria from sulfidic sediments reveal new species and different genomic features in energy metabolism and defense.</title>
        <authorList>
            <person name="Fonseca A."/>
        </authorList>
    </citation>
    <scope>NUCLEOTIDE SEQUENCE</scope>
    <source>
        <strain evidence="2">HSG4</strain>
    </source>
</reference>
<keyword evidence="3" id="KW-1185">Reference proteome</keyword>
<keyword evidence="1" id="KW-0472">Membrane</keyword>
<comment type="caution">
    <text evidence="2">The sequence shown here is derived from an EMBL/GenBank/DDBJ whole genome shotgun (WGS) entry which is preliminary data.</text>
</comment>
<sequence>MRNKLILAVKGFCMGAADVVPGVSGGTMAFILGIYAQLLAAIRSFDVIWLRHLFKLEFKPALQRPHFGFLIPLVIGLFCALLFFTRVIPLPVLLHTHPEPIYGLFFGLIVGSVIALLPEAKRLDISALFFLSIGTLLGWFIVNLVPVNTPDNTWFIFLSGLLAISAMLLPGISGSFILLILRKYDTILNAIGHFQFTILIPFALGMITGLVVFSRLIGWLLTRFYRATLLIIIGILIGSLWIIWPFQFREYIEVHGKERLISSTPYLPDALNENVIYVLFMM</sequence>
<dbReference type="PANTHER" id="PTHR37308">
    <property type="entry name" value="INTEGRAL MEMBRANE PROTEIN"/>
    <property type="match status" value="1"/>
</dbReference>
<evidence type="ECO:0000313" key="3">
    <source>
        <dbReference type="Proteomes" id="UP001171945"/>
    </source>
</evidence>
<keyword evidence="1" id="KW-0812">Transmembrane</keyword>
<keyword evidence="1" id="KW-1133">Transmembrane helix</keyword>
<dbReference type="PANTHER" id="PTHR37308:SF1">
    <property type="entry name" value="POLYPRENYL-PHOSPHATE TRANSPORTER"/>
    <property type="match status" value="1"/>
</dbReference>
<dbReference type="EMBL" id="JAUCGM010000161">
    <property type="protein sequence ID" value="MDM8562463.1"/>
    <property type="molecule type" value="Genomic_DNA"/>
</dbReference>
<accession>A0ABT7VS11</accession>
<feature type="transmembrane region" description="Helical" evidence="1">
    <location>
        <begin position="100"/>
        <end position="118"/>
    </location>
</feature>
<dbReference type="Proteomes" id="UP001171945">
    <property type="component" value="Unassembled WGS sequence"/>
</dbReference>
<feature type="non-terminal residue" evidence="2">
    <location>
        <position position="282"/>
    </location>
</feature>
<dbReference type="Pfam" id="PF04018">
    <property type="entry name" value="VCA0040-like"/>
    <property type="match status" value="1"/>
</dbReference>